<evidence type="ECO:0000313" key="1">
    <source>
        <dbReference type="EMBL" id="MBX43074.1"/>
    </source>
</evidence>
<organism evidence="1">
    <name type="scientific">Rhizophora mucronata</name>
    <name type="common">Asiatic mangrove</name>
    <dbReference type="NCBI Taxonomy" id="61149"/>
    <lineage>
        <taxon>Eukaryota</taxon>
        <taxon>Viridiplantae</taxon>
        <taxon>Streptophyta</taxon>
        <taxon>Embryophyta</taxon>
        <taxon>Tracheophyta</taxon>
        <taxon>Spermatophyta</taxon>
        <taxon>Magnoliopsida</taxon>
        <taxon>eudicotyledons</taxon>
        <taxon>Gunneridae</taxon>
        <taxon>Pentapetalae</taxon>
        <taxon>rosids</taxon>
        <taxon>fabids</taxon>
        <taxon>Malpighiales</taxon>
        <taxon>Rhizophoraceae</taxon>
        <taxon>Rhizophora</taxon>
    </lineage>
</organism>
<dbReference type="AlphaFoldDB" id="A0A2P2NKV6"/>
<reference evidence="1" key="1">
    <citation type="submission" date="2018-02" db="EMBL/GenBank/DDBJ databases">
        <title>Rhizophora mucronata_Transcriptome.</title>
        <authorList>
            <person name="Meera S.P."/>
            <person name="Sreeshan A."/>
            <person name="Augustine A."/>
        </authorList>
    </citation>
    <scope>NUCLEOTIDE SEQUENCE</scope>
    <source>
        <tissue evidence="1">Leaf</tissue>
    </source>
</reference>
<accession>A0A2P2NKV6</accession>
<sequence length="28" mass="3072">MLVILLTNHLISRIIFSQMAASDGNILS</sequence>
<dbReference type="EMBL" id="GGEC01062590">
    <property type="protein sequence ID" value="MBX43074.1"/>
    <property type="molecule type" value="Transcribed_RNA"/>
</dbReference>
<proteinExistence type="predicted"/>
<name>A0A2P2NKV6_RHIMU</name>
<protein>
    <submittedName>
        <fullName evidence="1">Uncharacterized protein</fullName>
    </submittedName>
</protein>